<dbReference type="PROSITE" id="PS52035">
    <property type="entry name" value="PEPTIDASE_M14"/>
    <property type="match status" value="1"/>
</dbReference>
<feature type="region of interest" description="Disordered" evidence="2">
    <location>
        <begin position="563"/>
        <end position="604"/>
    </location>
</feature>
<accession>A0A517Y1L8</accession>
<dbReference type="EC" id="3.4.14.12" evidence="5"/>
<evidence type="ECO:0000259" key="4">
    <source>
        <dbReference type="PROSITE" id="PS52035"/>
    </source>
</evidence>
<dbReference type="InterPro" id="IPR001375">
    <property type="entry name" value="Peptidase_S9_cat"/>
</dbReference>
<sequence precursor="true">MPRAALALLLLVAAPAAAQEPRTPAERADFAAATRHADVVAFGEQLAKLSPRLKASTFGTSHEGRPLPLWVLADPPVSSPAEAAKSGKLVVLAFANIHAGEIDGKDALCALARDLAAGKDAPLLKDLVVLLVPVLNADGNEKIDPKNRPNEPNPPGGVGSRENAQGFDLNRDFVKLETPEVRALVKLMTDWDPLVVVDCHTTNGSKHRWTLTHDGPRYPTCDSDLSRWAHATLLPEAGKRVKAATGFDTGPYGNFAADRTRWETYPALPRYGIQSVALRNRIGVLSESYSYAPYRDRVTASGAFVKGVFETAAAKKDDVTRVTTRTPAATAVVPLRTKTVAHADPLSVPGFDQDAPKDIALSHVARTEAAHAVARPAAYVVSPKCADAAATLRRHGVAVEELREDVLLDVEAYRLDRVEEAAKAFQGHKLRTLTVTKRTEARTVPAGALVVRTAQPLGTLAAYLLEPEAEDGLAAWNLFDGELRPGADFPVLRVLKLPPVLTGAPRPLPESRKALKTITEEMLVGGGGGFTFGLAGNPASGIQWLDDGEHFLQTKGGATLKVHARTGRSEPAAKSDAPKKGPPAKGPPAKVDGRGDLSTPSPDGKRVAFVRKGNLFVAAADGKDETQLTDDGGKADVLNGKADWVYFEELFNRSSRAFWWSPDSEKIAFLRFDDTPVKRFHLVDVQDANGKLESYPYPKPGDPNPLVTIGVASAAGGRPAFLDLTGYPPADTLVARVGWMPGGKDVYAYLQNRTQTWLDFVVWKDAGGPPVKLFRDTTGAWVDEPGAPRFLPDGSFLFASDRTGFRHLYHYAADGKLKAAVTAGDWEVREVLRIDPDAVYVTGTKDGPTRLHLYRAALYGTKLERLTDSGGNHTITLAPKGNLFLDRTTDDATPTQVYVSEAGKGRVRTVDTNPVYEREQYRWGKFEAVTVPMPDGFKLNGTLVFPPDFDAAKKYPVWVFTYAGPHAPTVKEGWGGGRIMDQALAATGVVIFRVDPRSASGQGMKAAWSAYKQLGVQELKDLEAALDWLGKRGGWIDRSRVGISGHSYGGFMTAFALTHSKTFSAGIASGPVTDWGLYDTIYTERYMLTPKENPKGYAASSVVGAAKNLHGKLLLVHGLMDDNVHAQNTMKLADALQQAGKDFELMIYPRARHGIGSPHFLRLQLGFIRRTMGVAP</sequence>
<dbReference type="Gene3D" id="2.140.10.30">
    <property type="entry name" value="Dipeptidylpeptidase IV, N-terminal domain"/>
    <property type="match status" value="1"/>
</dbReference>
<evidence type="ECO:0000256" key="3">
    <source>
        <dbReference type="SAM" id="SignalP"/>
    </source>
</evidence>
<dbReference type="GO" id="GO:0008270">
    <property type="term" value="F:zinc ion binding"/>
    <property type="evidence" value="ECO:0007669"/>
    <property type="project" value="InterPro"/>
</dbReference>
<dbReference type="Pfam" id="PF00930">
    <property type="entry name" value="DPPIV_N"/>
    <property type="match status" value="1"/>
</dbReference>
<dbReference type="Gene3D" id="3.40.50.1820">
    <property type="entry name" value="alpha/beta hydrolase"/>
    <property type="match status" value="1"/>
</dbReference>
<protein>
    <submittedName>
        <fullName evidence="5">Prolyl tripeptidyl peptidase</fullName>
        <ecNumber evidence="5">3.4.14.12</ecNumber>
    </submittedName>
</protein>
<dbReference type="GO" id="GO:0008239">
    <property type="term" value="F:dipeptidyl-peptidase activity"/>
    <property type="evidence" value="ECO:0007669"/>
    <property type="project" value="TreeGrafter"/>
</dbReference>
<feature type="chain" id="PRO_5022234443" evidence="3">
    <location>
        <begin position="19"/>
        <end position="1176"/>
    </location>
</feature>
<evidence type="ECO:0000256" key="1">
    <source>
        <dbReference type="PROSITE-ProRule" id="PRU01379"/>
    </source>
</evidence>
<feature type="compositionally biased region" description="Basic and acidic residues" evidence="2">
    <location>
        <begin position="567"/>
        <end position="579"/>
    </location>
</feature>
<dbReference type="Proteomes" id="UP000319576">
    <property type="component" value="Chromosome"/>
</dbReference>
<dbReference type="PANTHER" id="PTHR11731">
    <property type="entry name" value="PROTEASE FAMILY S9B,C DIPEPTIDYL-PEPTIDASE IV-RELATED"/>
    <property type="match status" value="1"/>
</dbReference>
<dbReference type="InterPro" id="IPR050278">
    <property type="entry name" value="Serine_Prot_S9B/DPPIV"/>
</dbReference>
<feature type="domain" description="Peptidase M14" evidence="4">
    <location>
        <begin position="32"/>
        <end position="291"/>
    </location>
</feature>
<keyword evidence="3" id="KW-0732">Signal</keyword>
<evidence type="ECO:0000313" key="6">
    <source>
        <dbReference type="Proteomes" id="UP000319576"/>
    </source>
</evidence>
<dbReference type="Gene3D" id="3.40.630.10">
    <property type="entry name" value="Zn peptidases"/>
    <property type="match status" value="1"/>
</dbReference>
<dbReference type="EMBL" id="CP036273">
    <property type="protein sequence ID" value="QDU23655.1"/>
    <property type="molecule type" value="Genomic_DNA"/>
</dbReference>
<dbReference type="KEGG" id="uli:ETAA1_56600"/>
<dbReference type="SMART" id="SM00631">
    <property type="entry name" value="Zn_pept"/>
    <property type="match status" value="1"/>
</dbReference>
<dbReference type="GO" id="GO:0006508">
    <property type="term" value="P:proteolysis"/>
    <property type="evidence" value="ECO:0007669"/>
    <property type="project" value="InterPro"/>
</dbReference>
<dbReference type="Pfam" id="PF00326">
    <property type="entry name" value="Peptidase_S9"/>
    <property type="match status" value="1"/>
</dbReference>
<comment type="similarity">
    <text evidence="1">Belongs to the peptidase M14 family.</text>
</comment>
<dbReference type="GO" id="GO:0004181">
    <property type="term" value="F:metallocarboxypeptidase activity"/>
    <property type="evidence" value="ECO:0007669"/>
    <property type="project" value="InterPro"/>
</dbReference>
<proteinExistence type="inferred from homology"/>
<gene>
    <name evidence="5" type="primary">ptpA_10</name>
    <name evidence="5" type="ORF">ETAA1_56600</name>
</gene>
<feature type="region of interest" description="Disordered" evidence="2">
    <location>
        <begin position="140"/>
        <end position="164"/>
    </location>
</feature>
<feature type="signal peptide" evidence="3">
    <location>
        <begin position="1"/>
        <end position="18"/>
    </location>
</feature>
<dbReference type="SUPFAM" id="SSF53187">
    <property type="entry name" value="Zn-dependent exopeptidases"/>
    <property type="match status" value="1"/>
</dbReference>
<keyword evidence="5" id="KW-0378">Hydrolase</keyword>
<dbReference type="SUPFAM" id="SSF53474">
    <property type="entry name" value="alpha/beta-Hydrolases"/>
    <property type="match status" value="1"/>
</dbReference>
<organism evidence="5 6">
    <name type="scientific">Urbifossiella limnaea</name>
    <dbReference type="NCBI Taxonomy" id="2528023"/>
    <lineage>
        <taxon>Bacteria</taxon>
        <taxon>Pseudomonadati</taxon>
        <taxon>Planctomycetota</taxon>
        <taxon>Planctomycetia</taxon>
        <taxon>Gemmatales</taxon>
        <taxon>Gemmataceae</taxon>
        <taxon>Urbifossiella</taxon>
    </lineage>
</organism>
<keyword evidence="6" id="KW-1185">Reference proteome</keyword>
<evidence type="ECO:0000256" key="2">
    <source>
        <dbReference type="SAM" id="MobiDB-lite"/>
    </source>
</evidence>
<dbReference type="RefSeq" id="WP_202920459.1">
    <property type="nucleotide sequence ID" value="NZ_CP036273.1"/>
</dbReference>
<dbReference type="PANTHER" id="PTHR11731:SF193">
    <property type="entry name" value="DIPEPTIDYL PEPTIDASE 9"/>
    <property type="match status" value="1"/>
</dbReference>
<name>A0A517Y1L8_9BACT</name>
<dbReference type="SUPFAM" id="SSF82171">
    <property type="entry name" value="DPP6 N-terminal domain-like"/>
    <property type="match status" value="1"/>
</dbReference>
<evidence type="ECO:0000313" key="5">
    <source>
        <dbReference type="EMBL" id="QDU23655.1"/>
    </source>
</evidence>
<dbReference type="InterPro" id="IPR000834">
    <property type="entry name" value="Peptidase_M14"/>
</dbReference>
<feature type="active site" description="Proton donor/acceptor" evidence="1">
    <location>
        <position position="263"/>
    </location>
</feature>
<dbReference type="GO" id="GO:0008236">
    <property type="term" value="F:serine-type peptidase activity"/>
    <property type="evidence" value="ECO:0007669"/>
    <property type="project" value="InterPro"/>
</dbReference>
<feature type="compositionally biased region" description="Basic and acidic residues" evidence="2">
    <location>
        <begin position="140"/>
        <end position="149"/>
    </location>
</feature>
<dbReference type="Pfam" id="PF00246">
    <property type="entry name" value="Peptidase_M14"/>
    <property type="match status" value="1"/>
</dbReference>
<dbReference type="InterPro" id="IPR029058">
    <property type="entry name" value="AB_hydrolase_fold"/>
</dbReference>
<dbReference type="InterPro" id="IPR002469">
    <property type="entry name" value="Peptidase_S9B_N"/>
</dbReference>
<dbReference type="AlphaFoldDB" id="A0A517Y1L8"/>
<reference evidence="5 6" key="1">
    <citation type="submission" date="2019-02" db="EMBL/GenBank/DDBJ databases">
        <title>Deep-cultivation of Planctomycetes and their phenomic and genomic characterization uncovers novel biology.</title>
        <authorList>
            <person name="Wiegand S."/>
            <person name="Jogler M."/>
            <person name="Boedeker C."/>
            <person name="Pinto D."/>
            <person name="Vollmers J."/>
            <person name="Rivas-Marin E."/>
            <person name="Kohn T."/>
            <person name="Peeters S.H."/>
            <person name="Heuer A."/>
            <person name="Rast P."/>
            <person name="Oberbeckmann S."/>
            <person name="Bunk B."/>
            <person name="Jeske O."/>
            <person name="Meyerdierks A."/>
            <person name="Storesund J.E."/>
            <person name="Kallscheuer N."/>
            <person name="Luecker S."/>
            <person name="Lage O.M."/>
            <person name="Pohl T."/>
            <person name="Merkel B.J."/>
            <person name="Hornburger P."/>
            <person name="Mueller R.-W."/>
            <person name="Bruemmer F."/>
            <person name="Labrenz M."/>
            <person name="Spormann A.M."/>
            <person name="Op den Camp H."/>
            <person name="Overmann J."/>
            <person name="Amann R."/>
            <person name="Jetten M.S.M."/>
            <person name="Mascher T."/>
            <person name="Medema M.H."/>
            <person name="Devos D.P."/>
            <person name="Kaster A.-K."/>
            <person name="Ovreas L."/>
            <person name="Rohde M."/>
            <person name="Galperin M.Y."/>
            <person name="Jogler C."/>
        </authorList>
    </citation>
    <scope>NUCLEOTIDE SEQUENCE [LARGE SCALE GENOMIC DNA]</scope>
    <source>
        <strain evidence="5 6">ETA_A1</strain>
    </source>
</reference>